<dbReference type="Pfam" id="PF00027">
    <property type="entry name" value="cNMP_binding"/>
    <property type="match status" value="1"/>
</dbReference>
<reference evidence="10" key="1">
    <citation type="journal article" date="2021" name="PeerJ">
        <title>Extensive microbial diversity within the chicken gut microbiome revealed by metagenomics and culture.</title>
        <authorList>
            <person name="Gilroy R."/>
            <person name="Ravi A."/>
            <person name="Getino M."/>
            <person name="Pursley I."/>
            <person name="Horton D.L."/>
            <person name="Alikhan N.F."/>
            <person name="Baker D."/>
            <person name="Gharbi K."/>
            <person name="Hall N."/>
            <person name="Watson M."/>
            <person name="Adriaenssens E.M."/>
            <person name="Foster-Nyarko E."/>
            <person name="Jarju S."/>
            <person name="Secka A."/>
            <person name="Antonio M."/>
            <person name="Oren A."/>
            <person name="Chaudhuri R.R."/>
            <person name="La Ragione R."/>
            <person name="Hildebrand F."/>
            <person name="Pallen M.J."/>
        </authorList>
    </citation>
    <scope>NUCLEOTIDE SEQUENCE</scope>
    <source>
        <strain evidence="10">ChiGjej5B5-7349</strain>
    </source>
</reference>
<comment type="catalytic activity">
    <reaction evidence="5 7">
        <text>L-glutamine + H2O = L-glutamate + NH4(+)</text>
        <dbReference type="Rhea" id="RHEA:15889"/>
        <dbReference type="ChEBI" id="CHEBI:15377"/>
        <dbReference type="ChEBI" id="CHEBI:28938"/>
        <dbReference type="ChEBI" id="CHEBI:29985"/>
        <dbReference type="ChEBI" id="CHEBI:58359"/>
        <dbReference type="EC" id="3.5.1.2"/>
    </reaction>
</comment>
<dbReference type="Gene3D" id="3.40.710.10">
    <property type="entry name" value="DD-peptidase/beta-lactamase superfamily"/>
    <property type="match status" value="1"/>
</dbReference>
<dbReference type="PROSITE" id="PS50042">
    <property type="entry name" value="CNMP_BINDING_3"/>
    <property type="match status" value="1"/>
</dbReference>
<evidence type="ECO:0000256" key="1">
    <source>
        <dbReference type="ARBA" id="ARBA00011076"/>
    </source>
</evidence>
<keyword evidence="4 7" id="KW-0378">Hydrolase</keyword>
<dbReference type="Gene3D" id="3.30.750.24">
    <property type="entry name" value="STAS domain"/>
    <property type="match status" value="1"/>
</dbReference>
<dbReference type="GO" id="GO:0006543">
    <property type="term" value="P:L-glutamine catabolic process"/>
    <property type="evidence" value="ECO:0007669"/>
    <property type="project" value="TreeGrafter"/>
</dbReference>
<accession>A0A921SNT6</accession>
<dbReference type="PROSITE" id="PS50801">
    <property type="entry name" value="STAS"/>
    <property type="match status" value="1"/>
</dbReference>
<dbReference type="Pfam" id="PF01740">
    <property type="entry name" value="STAS"/>
    <property type="match status" value="1"/>
</dbReference>
<comment type="caution">
    <text evidence="10">The sequence shown here is derived from an EMBL/GenBank/DDBJ whole genome shotgun (WGS) entry which is preliminary data.</text>
</comment>
<evidence type="ECO:0000256" key="4">
    <source>
        <dbReference type="ARBA" id="ARBA00022801"/>
    </source>
</evidence>
<dbReference type="SMART" id="SM00100">
    <property type="entry name" value="cNMP"/>
    <property type="match status" value="1"/>
</dbReference>
<dbReference type="InterPro" id="IPR002645">
    <property type="entry name" value="STAS_dom"/>
</dbReference>
<evidence type="ECO:0000259" key="9">
    <source>
        <dbReference type="PROSITE" id="PS50801"/>
    </source>
</evidence>
<dbReference type="EMBL" id="DYUK01000154">
    <property type="protein sequence ID" value="HJG80202.1"/>
    <property type="molecule type" value="Genomic_DNA"/>
</dbReference>
<organism evidence="10 11">
    <name type="scientific">Brevibacterium senegalense</name>
    <dbReference type="NCBI Taxonomy" id="1033736"/>
    <lineage>
        <taxon>Bacteria</taxon>
        <taxon>Bacillati</taxon>
        <taxon>Actinomycetota</taxon>
        <taxon>Actinomycetes</taxon>
        <taxon>Micrococcales</taxon>
        <taxon>Brevibacteriaceae</taxon>
        <taxon>Brevibacterium</taxon>
    </lineage>
</organism>
<evidence type="ECO:0000256" key="3">
    <source>
        <dbReference type="ARBA" id="ARBA00012918"/>
    </source>
</evidence>
<evidence type="ECO:0000256" key="7">
    <source>
        <dbReference type="HAMAP-Rule" id="MF_00313"/>
    </source>
</evidence>
<dbReference type="Proteomes" id="UP000784435">
    <property type="component" value="Unassembled WGS sequence"/>
</dbReference>
<evidence type="ECO:0000313" key="11">
    <source>
        <dbReference type="Proteomes" id="UP000784435"/>
    </source>
</evidence>
<gene>
    <name evidence="7 10" type="primary">glsA</name>
    <name evidence="10" type="ORF">K8V08_07300</name>
</gene>
<feature type="binding site" evidence="7">
    <location>
        <position position="255"/>
    </location>
    <ligand>
        <name>substrate</name>
    </ligand>
</feature>
<dbReference type="Gene3D" id="2.60.120.10">
    <property type="entry name" value="Jelly Rolls"/>
    <property type="match status" value="1"/>
</dbReference>
<dbReference type="NCBIfam" id="TIGR03814">
    <property type="entry name" value="Gln_ase"/>
    <property type="match status" value="1"/>
</dbReference>
<dbReference type="SUPFAM" id="SSF56601">
    <property type="entry name" value="beta-lactamase/transpeptidase-like"/>
    <property type="match status" value="1"/>
</dbReference>
<feature type="binding site" evidence="7">
    <location>
        <position position="128"/>
    </location>
    <ligand>
        <name>substrate</name>
    </ligand>
</feature>
<comment type="similarity">
    <text evidence="1 7">Belongs to the glutaminase family.</text>
</comment>
<dbReference type="InterPro" id="IPR015868">
    <property type="entry name" value="Glutaminase"/>
</dbReference>
<name>A0A921SNT6_9MICO</name>
<dbReference type="InterPro" id="IPR014710">
    <property type="entry name" value="RmlC-like_jellyroll"/>
</dbReference>
<evidence type="ECO:0000256" key="6">
    <source>
        <dbReference type="ARBA" id="ARBA00070405"/>
    </source>
</evidence>
<keyword evidence="7" id="KW-0007">Acetylation</keyword>
<dbReference type="GO" id="GO:0004359">
    <property type="term" value="F:glutaminase activity"/>
    <property type="evidence" value="ECO:0007669"/>
    <property type="project" value="UniProtKB-UniRule"/>
</dbReference>
<dbReference type="PANTHER" id="PTHR12544">
    <property type="entry name" value="GLUTAMINASE"/>
    <property type="match status" value="1"/>
</dbReference>
<dbReference type="FunFam" id="3.40.710.10:FF:000005">
    <property type="entry name" value="Glutaminase"/>
    <property type="match status" value="1"/>
</dbReference>
<feature type="domain" description="Cyclic nucleotide-binding" evidence="8">
    <location>
        <begin position="476"/>
        <end position="575"/>
    </location>
</feature>
<evidence type="ECO:0000256" key="2">
    <source>
        <dbReference type="ARBA" id="ARBA00011881"/>
    </source>
</evidence>
<evidence type="ECO:0000313" key="10">
    <source>
        <dbReference type="EMBL" id="HJG80202.1"/>
    </source>
</evidence>
<comment type="subunit">
    <text evidence="2 7">Homotetramer.</text>
</comment>
<feature type="binding site" evidence="7">
    <location>
        <position position="78"/>
    </location>
    <ligand>
        <name>substrate</name>
    </ligand>
</feature>
<reference evidence="10" key="2">
    <citation type="submission" date="2021-09" db="EMBL/GenBank/DDBJ databases">
        <authorList>
            <person name="Gilroy R."/>
        </authorList>
    </citation>
    <scope>NUCLEOTIDE SEQUENCE</scope>
    <source>
        <strain evidence="10">ChiGjej5B5-7349</strain>
    </source>
</reference>
<feature type="binding site" evidence="7">
    <location>
        <position position="172"/>
    </location>
    <ligand>
        <name>substrate</name>
    </ligand>
</feature>
<dbReference type="GO" id="GO:0006537">
    <property type="term" value="P:glutamate biosynthetic process"/>
    <property type="evidence" value="ECO:0007669"/>
    <property type="project" value="TreeGrafter"/>
</dbReference>
<dbReference type="InterPro" id="IPR018490">
    <property type="entry name" value="cNMP-bd_dom_sf"/>
</dbReference>
<dbReference type="HAMAP" id="MF_00313">
    <property type="entry name" value="Glutaminase"/>
    <property type="match status" value="1"/>
</dbReference>
<feature type="binding site" evidence="7">
    <location>
        <position position="273"/>
    </location>
    <ligand>
        <name>substrate</name>
    </ligand>
</feature>
<dbReference type="CDD" id="cd00038">
    <property type="entry name" value="CAP_ED"/>
    <property type="match status" value="1"/>
</dbReference>
<dbReference type="InterPro" id="IPR012338">
    <property type="entry name" value="Beta-lactam/transpept-like"/>
</dbReference>
<feature type="binding site" evidence="7">
    <location>
        <position position="179"/>
    </location>
    <ligand>
        <name>substrate</name>
    </ligand>
</feature>
<evidence type="ECO:0000256" key="5">
    <source>
        <dbReference type="ARBA" id="ARBA00049534"/>
    </source>
</evidence>
<dbReference type="SUPFAM" id="SSF52091">
    <property type="entry name" value="SpoIIaa-like"/>
    <property type="match status" value="1"/>
</dbReference>
<dbReference type="AlphaFoldDB" id="A0A921SNT6"/>
<dbReference type="EC" id="3.5.1.2" evidence="3 7"/>
<dbReference type="PANTHER" id="PTHR12544:SF29">
    <property type="entry name" value="GLUTAMINASE"/>
    <property type="match status" value="1"/>
</dbReference>
<evidence type="ECO:0000259" key="8">
    <source>
        <dbReference type="PROSITE" id="PS50042"/>
    </source>
</evidence>
<dbReference type="SUPFAM" id="SSF51206">
    <property type="entry name" value="cAMP-binding domain-like"/>
    <property type="match status" value="1"/>
</dbReference>
<proteinExistence type="inferred from homology"/>
<feature type="domain" description="STAS" evidence="9">
    <location>
        <begin position="361"/>
        <end position="439"/>
    </location>
</feature>
<dbReference type="InterPro" id="IPR000595">
    <property type="entry name" value="cNMP-bd_dom"/>
</dbReference>
<sequence>MRSPVHSYLLSLHETVYGTDPFAASRLSRHRTVAAAEPEAHAKVLYGADPTQLGIAMTMADGHTYQVGDADVEFSIQSISKVFVYALALMDSGFDAVDSKIDVEPSGSAYNDISSESGSGRPKNPLINIGAIASVSLVRPDEGQTVFDRVLETMSACAGRELSLDQDVYEQELAGGAHNRGLAWFLSSWGIIDGDPVDAFDDYSRQCAVSVTAADLSVMASTLANLGVNPVTGQRVFTEDVVERVLSVMTTCGMYDDSGDWVTTVGLPAKSGVGGGIISVLPGQLGIATFSPPLDEHGNSASGIIVHEEMSADLGLHFVRAASVGRSSVRGHGTIDVIHSTVRRPAEADLVLAEHGDHAHVVELVGDIQFAGFEAVSRLIGELDDPLCVVLDLTKVDNLSLSTIDSLYRLAAAMDDAGIDLSIVDPDHLLEEHLEDLGIESFRLRYAALAWAENLVLRHFGDESCFYSPEYANAPMLDELRAEDRRIVVDLLVQQRYREGETVRAIGDPFDGIRFMRSGEVRTYSADGSLLAVLRAGTTFGEFALNPDGGQPFDMIVTRDTTLDFLPAEDIDRLMVDHPSTAAALWRSITVNGYTRLAQAVRGEAQFH</sequence>
<dbReference type="Pfam" id="PF04960">
    <property type="entry name" value="Glutaminase"/>
    <property type="match status" value="1"/>
</dbReference>
<feature type="binding site" evidence="7">
    <location>
        <position position="203"/>
    </location>
    <ligand>
        <name>substrate</name>
    </ligand>
</feature>
<protein>
    <recommendedName>
        <fullName evidence="6 7">Glutaminase</fullName>
        <ecNumber evidence="3 7">3.5.1.2</ecNumber>
    </recommendedName>
</protein>
<dbReference type="InterPro" id="IPR036513">
    <property type="entry name" value="STAS_dom_sf"/>
</dbReference>